<feature type="domain" description="Glucose-methanol-choline oxidoreductase C-terminal" evidence="7">
    <location>
        <begin position="402"/>
        <end position="520"/>
    </location>
</feature>
<keyword evidence="4" id="KW-0274">FAD</keyword>
<evidence type="ECO:0000256" key="3">
    <source>
        <dbReference type="ARBA" id="ARBA00022630"/>
    </source>
</evidence>
<dbReference type="Proteomes" id="UP001156629">
    <property type="component" value="Unassembled WGS sequence"/>
</dbReference>
<dbReference type="Gene3D" id="3.50.50.60">
    <property type="entry name" value="FAD/NAD(P)-binding domain"/>
    <property type="match status" value="2"/>
</dbReference>
<gene>
    <name evidence="8" type="ORF">GCM10007870_21860</name>
</gene>
<accession>A0ABQ5WUC5</accession>
<dbReference type="InterPro" id="IPR036188">
    <property type="entry name" value="FAD/NAD-bd_sf"/>
</dbReference>
<proteinExistence type="inferred from homology"/>
<comment type="caution">
    <text evidence="8">The sequence shown here is derived from an EMBL/GenBank/DDBJ whole genome shotgun (WGS) entry which is preliminary data.</text>
</comment>
<keyword evidence="5" id="KW-0560">Oxidoreductase</keyword>
<evidence type="ECO:0000256" key="4">
    <source>
        <dbReference type="ARBA" id="ARBA00022827"/>
    </source>
</evidence>
<dbReference type="GeneID" id="76195877"/>
<comment type="cofactor">
    <cofactor evidence="1">
        <name>FAD</name>
        <dbReference type="ChEBI" id="CHEBI:57692"/>
    </cofactor>
</comment>
<dbReference type="InterPro" id="IPR051473">
    <property type="entry name" value="P2Ox-like"/>
</dbReference>
<evidence type="ECO:0000256" key="2">
    <source>
        <dbReference type="ARBA" id="ARBA00010790"/>
    </source>
</evidence>
<dbReference type="PANTHER" id="PTHR42784:SF1">
    <property type="entry name" value="PYRANOSE 2-OXIDASE"/>
    <property type="match status" value="1"/>
</dbReference>
<organism evidence="8 9">
    <name type="scientific">Gluconobacter kondonii</name>
    <dbReference type="NCBI Taxonomy" id="941463"/>
    <lineage>
        <taxon>Bacteria</taxon>
        <taxon>Pseudomonadati</taxon>
        <taxon>Pseudomonadota</taxon>
        <taxon>Alphaproteobacteria</taxon>
        <taxon>Acetobacterales</taxon>
        <taxon>Acetobacteraceae</taxon>
        <taxon>Gluconobacter</taxon>
    </lineage>
</organism>
<evidence type="ECO:0000259" key="7">
    <source>
        <dbReference type="Pfam" id="PF05199"/>
    </source>
</evidence>
<dbReference type="Pfam" id="PF13450">
    <property type="entry name" value="NAD_binding_8"/>
    <property type="match status" value="1"/>
</dbReference>
<evidence type="ECO:0000313" key="8">
    <source>
        <dbReference type="EMBL" id="GLQ66602.1"/>
    </source>
</evidence>
<protein>
    <submittedName>
        <fullName evidence="8">Choline dehydrogenase</fullName>
    </submittedName>
</protein>
<dbReference type="SUPFAM" id="SSF54373">
    <property type="entry name" value="FAD-linked reductases, C-terminal domain"/>
    <property type="match status" value="1"/>
</dbReference>
<comment type="similarity">
    <text evidence="2">Belongs to the GMC oxidoreductase family.</text>
</comment>
<sequence>MNASFSADVVVIGSGICGSLAAQKLAKAGASVLILEAGPRVTRGQLTARFRESPRKSDFLSPYPNSNLAPFPEYKPHDNGYLVQGGPVPYLAEYIRVVGGTTWHWAAQAWRLLPNDFRIKSLYGVGRDWPISYDDLEPFYCEAEKIMGVSGPVNNGSPRSEPFPMKPVAPSWLEQKFTERLGDVYPVITNTTARNSRSYDGRPACCGNNNCMPICPIDAQFHGGLAADKAENAGVRLITEAVAYKIEHDSKGRINAVYFYDWNKTSHKVVGKTFIIAANAIETPKLLFLSASSAFPNGLANKSGALGRTLMDHPSNSATFEVEDAVWAGRGPMSPSSIQKLRDGAFRSEHAAFRIDISNSSRVSSITRSAISKGLQGKELQEEIRRRSAHEVSIKNVLEQLPDPNNRVMLSDKKDGLGIPQPLIYYSYDDYVCRGMAASKKAYGEIADLMGAKSVTYSPDGKYGNNQHITGTLAMGDDPATSVCDKYGRAHDHENLFFASTGVMPTVATVNSTLTAASLALRTAHFIRENV</sequence>
<keyword evidence="3" id="KW-0285">Flavoprotein</keyword>
<evidence type="ECO:0000256" key="5">
    <source>
        <dbReference type="ARBA" id="ARBA00023002"/>
    </source>
</evidence>
<feature type="domain" description="Glucose-methanol-choline oxidoreductase N-terminal" evidence="6">
    <location>
        <begin position="228"/>
        <end position="314"/>
    </location>
</feature>
<reference evidence="9" key="1">
    <citation type="journal article" date="2019" name="Int. J. Syst. Evol. Microbiol.">
        <title>The Global Catalogue of Microorganisms (GCM) 10K type strain sequencing project: providing services to taxonomists for standard genome sequencing and annotation.</title>
        <authorList>
            <consortium name="The Broad Institute Genomics Platform"/>
            <consortium name="The Broad Institute Genome Sequencing Center for Infectious Disease"/>
            <person name="Wu L."/>
            <person name="Ma J."/>
        </authorList>
    </citation>
    <scope>NUCLEOTIDE SEQUENCE [LARGE SCALE GENOMIC DNA]</scope>
    <source>
        <strain evidence="9">NBRC 3266</strain>
    </source>
</reference>
<dbReference type="InterPro" id="IPR000172">
    <property type="entry name" value="GMC_OxRdtase_N"/>
</dbReference>
<name>A0ABQ5WUC5_9PROT</name>
<dbReference type="PANTHER" id="PTHR42784">
    <property type="entry name" value="PYRANOSE 2-OXIDASE"/>
    <property type="match status" value="1"/>
</dbReference>
<dbReference type="Pfam" id="PF05199">
    <property type="entry name" value="GMC_oxred_C"/>
    <property type="match status" value="1"/>
</dbReference>
<dbReference type="Pfam" id="PF00732">
    <property type="entry name" value="GMC_oxred_N"/>
    <property type="match status" value="1"/>
</dbReference>
<dbReference type="InterPro" id="IPR007867">
    <property type="entry name" value="GMC_OxRtase_C"/>
</dbReference>
<keyword evidence="9" id="KW-1185">Reference proteome</keyword>
<evidence type="ECO:0000256" key="1">
    <source>
        <dbReference type="ARBA" id="ARBA00001974"/>
    </source>
</evidence>
<evidence type="ECO:0000259" key="6">
    <source>
        <dbReference type="Pfam" id="PF00732"/>
    </source>
</evidence>
<dbReference type="SUPFAM" id="SSF51905">
    <property type="entry name" value="FAD/NAD(P)-binding domain"/>
    <property type="match status" value="1"/>
</dbReference>
<dbReference type="RefSeq" id="WP_099287561.1">
    <property type="nucleotide sequence ID" value="NZ_BEWP01000021.1"/>
</dbReference>
<evidence type="ECO:0000313" key="9">
    <source>
        <dbReference type="Proteomes" id="UP001156629"/>
    </source>
</evidence>
<dbReference type="EMBL" id="BSNV01000018">
    <property type="protein sequence ID" value="GLQ66602.1"/>
    <property type="molecule type" value="Genomic_DNA"/>
</dbReference>